<keyword evidence="6" id="KW-1185">Reference proteome</keyword>
<dbReference type="EMBL" id="JBHMEW010000068">
    <property type="protein sequence ID" value="MFB9213492.1"/>
    <property type="molecule type" value="Genomic_DNA"/>
</dbReference>
<gene>
    <name evidence="5" type="ORF">ACFFUR_16870</name>
</gene>
<dbReference type="SUPFAM" id="SSF53822">
    <property type="entry name" value="Periplasmic binding protein-like I"/>
    <property type="match status" value="1"/>
</dbReference>
<evidence type="ECO:0000313" key="6">
    <source>
        <dbReference type="Proteomes" id="UP001589654"/>
    </source>
</evidence>
<keyword evidence="3" id="KW-0804">Transcription</keyword>
<dbReference type="InterPro" id="IPR028082">
    <property type="entry name" value="Peripla_BP_I"/>
</dbReference>
<protein>
    <submittedName>
        <fullName evidence="5">Substrate-binding domain-containing protein</fullName>
    </submittedName>
</protein>
<dbReference type="InterPro" id="IPR046335">
    <property type="entry name" value="LacI/GalR-like_sensor"/>
</dbReference>
<accession>A0ABV5J9H5</accession>
<dbReference type="Proteomes" id="UP001589654">
    <property type="component" value="Unassembled WGS sequence"/>
</dbReference>
<evidence type="ECO:0000256" key="3">
    <source>
        <dbReference type="ARBA" id="ARBA00023163"/>
    </source>
</evidence>
<evidence type="ECO:0000256" key="2">
    <source>
        <dbReference type="ARBA" id="ARBA00023125"/>
    </source>
</evidence>
<feature type="domain" description="Transcriptional regulator LacI/GalR-like sensor" evidence="4">
    <location>
        <begin position="2"/>
        <end position="81"/>
    </location>
</feature>
<dbReference type="Gene3D" id="3.40.50.2300">
    <property type="match status" value="2"/>
</dbReference>
<reference evidence="5 6" key="1">
    <citation type="submission" date="2024-09" db="EMBL/GenBank/DDBJ databases">
        <authorList>
            <person name="Sun Q."/>
            <person name="Mori K."/>
        </authorList>
    </citation>
    <scope>NUCLEOTIDE SEQUENCE [LARGE SCALE GENOMIC DNA]</scope>
    <source>
        <strain evidence="5 6">CECT 7682</strain>
    </source>
</reference>
<evidence type="ECO:0000259" key="4">
    <source>
        <dbReference type="Pfam" id="PF13377"/>
    </source>
</evidence>
<dbReference type="RefSeq" id="WP_290249791.1">
    <property type="nucleotide sequence ID" value="NZ_JAUFQT010000002.1"/>
</dbReference>
<organism evidence="5 6">
    <name type="scientific">Echinicola jeungdonensis</name>
    <dbReference type="NCBI Taxonomy" id="709343"/>
    <lineage>
        <taxon>Bacteria</taxon>
        <taxon>Pseudomonadati</taxon>
        <taxon>Bacteroidota</taxon>
        <taxon>Cytophagia</taxon>
        <taxon>Cytophagales</taxon>
        <taxon>Cyclobacteriaceae</taxon>
        <taxon>Echinicola</taxon>
    </lineage>
</organism>
<keyword evidence="2" id="KW-0238">DNA-binding</keyword>
<keyword evidence="1" id="KW-0805">Transcription regulation</keyword>
<dbReference type="PANTHER" id="PTHR30146:SF109">
    <property type="entry name" value="HTH-TYPE TRANSCRIPTIONAL REGULATOR GALS"/>
    <property type="match status" value="1"/>
</dbReference>
<name>A0ABV5J9H5_9BACT</name>
<evidence type="ECO:0000313" key="5">
    <source>
        <dbReference type="EMBL" id="MFB9213492.1"/>
    </source>
</evidence>
<dbReference type="PANTHER" id="PTHR30146">
    <property type="entry name" value="LACI-RELATED TRANSCRIPTIONAL REPRESSOR"/>
    <property type="match status" value="1"/>
</dbReference>
<evidence type="ECO:0000256" key="1">
    <source>
        <dbReference type="ARBA" id="ARBA00023015"/>
    </source>
</evidence>
<sequence length="91" mass="10205">MQTLKQEGIKIPDDISVVGFNKDRISRLIEPNLTTTFYPGHEMGEVAMKNLINHLGGKSKGVLNNTNTIILSSELIFRASSLRDKTNKKNY</sequence>
<comment type="caution">
    <text evidence="5">The sequence shown here is derived from an EMBL/GenBank/DDBJ whole genome shotgun (WGS) entry which is preliminary data.</text>
</comment>
<proteinExistence type="predicted"/>
<dbReference type="Pfam" id="PF13377">
    <property type="entry name" value="Peripla_BP_3"/>
    <property type="match status" value="1"/>
</dbReference>